<keyword evidence="3" id="KW-0732">Signal</keyword>
<protein>
    <submittedName>
        <fullName evidence="5">Predicted membrane protein</fullName>
    </submittedName>
</protein>
<proteinExistence type="predicted"/>
<feature type="region of interest" description="Disordered" evidence="1">
    <location>
        <begin position="567"/>
        <end position="591"/>
    </location>
</feature>
<evidence type="ECO:0000259" key="4">
    <source>
        <dbReference type="Pfam" id="PF09972"/>
    </source>
</evidence>
<dbReference type="Pfam" id="PF09972">
    <property type="entry name" value="DUF2207"/>
    <property type="match status" value="1"/>
</dbReference>
<evidence type="ECO:0000256" key="3">
    <source>
        <dbReference type="SAM" id="SignalP"/>
    </source>
</evidence>
<feature type="signal peptide" evidence="3">
    <location>
        <begin position="1"/>
        <end position="23"/>
    </location>
</feature>
<evidence type="ECO:0000256" key="1">
    <source>
        <dbReference type="SAM" id="MobiDB-lite"/>
    </source>
</evidence>
<evidence type="ECO:0000313" key="5">
    <source>
        <dbReference type="EMBL" id="SEW15332.1"/>
    </source>
</evidence>
<reference evidence="5 6" key="1">
    <citation type="submission" date="2016-10" db="EMBL/GenBank/DDBJ databases">
        <authorList>
            <person name="Varghese N."/>
            <person name="Submissions S."/>
        </authorList>
    </citation>
    <scope>NUCLEOTIDE SEQUENCE [LARGE SCALE GENOMIC DNA]</scope>
    <source>
        <strain evidence="5 6">IBRC-M10081</strain>
    </source>
</reference>
<feature type="compositionally biased region" description="Gly residues" evidence="1">
    <location>
        <begin position="568"/>
        <end position="591"/>
    </location>
</feature>
<dbReference type="EMBL" id="FOIT01000006">
    <property type="protein sequence ID" value="SEW15332.1"/>
    <property type="molecule type" value="Genomic_DNA"/>
</dbReference>
<feature type="chain" id="PRO_5024990302" evidence="3">
    <location>
        <begin position="24"/>
        <end position="591"/>
    </location>
</feature>
<feature type="domain" description="DUF2207" evidence="4">
    <location>
        <begin position="26"/>
        <end position="173"/>
    </location>
</feature>
<accession>A0A662Z7K0</accession>
<keyword evidence="2" id="KW-0472">Membrane</keyword>
<sequence>MKKYSIIAVLFISSMFLTTQVSANVIKEMVMKVHINEDGSVDITEERLQNMDEGTENYMIFNNRDMGEVEITNFSVDGYEAVEDWDSDASLEEKAGKYGILDTSSGQELVFGIGEYGSDNEYTVHYTLENMVRNIDGGQSLFWNFDTFLSLPTGEFTMEITSDVPFEDVNYWGFGFIGDIELIDDTIYWDSSNMVREGNDVIVLLHFPEGTYTTSVEDDISIDEEREQALDGSIYEEYLEDQDSMPTWAIWLLSIGGGLGVILVGIITYFSVGVARYKKEKGHIESRGTIVSRNKDYEEEQAPDVEDYAGIIYFVKHLTYEAFDGLFQVYLMKWNDEGRLSIELEEGEGWFSTDETTVTIHDYEAAVEAYSTSIEQIGKAIKAKQYNGSYEALMWRFLIEMADSNGKIDNKTLREFSKKNAKQFEILVDYLNEYSIEYLEKNGYLEQEKGKKYGFPVLITRPTEAGEALLNHIAQYKNYLNKRDEEVLNNPFDESELKDHLKWATLLGDSTKYNKILETYNKEDEYRQTYYNYYLYHHATLHTRNQITTGLGEGGMSSAMSSAVSAASGGGGVTGGGGGGGAGGGGGGGAR</sequence>
<dbReference type="Proteomes" id="UP000243605">
    <property type="component" value="Unassembled WGS sequence"/>
</dbReference>
<gene>
    <name evidence="5" type="ORF">SAMN05192557_1861</name>
</gene>
<keyword evidence="2" id="KW-0812">Transmembrane</keyword>
<dbReference type="InterPro" id="IPR018702">
    <property type="entry name" value="DUF2207"/>
</dbReference>
<name>A0A662Z7K0_9STAP</name>
<organism evidence="5 6">
    <name type="scientific">Aliicoccus persicus</name>
    <dbReference type="NCBI Taxonomy" id="930138"/>
    <lineage>
        <taxon>Bacteria</taxon>
        <taxon>Bacillati</taxon>
        <taxon>Bacillota</taxon>
        <taxon>Bacilli</taxon>
        <taxon>Bacillales</taxon>
        <taxon>Staphylococcaceae</taxon>
        <taxon>Aliicoccus</taxon>
    </lineage>
</organism>
<dbReference type="RefSeq" id="WP_091476218.1">
    <property type="nucleotide sequence ID" value="NZ_FOIT01000006.1"/>
</dbReference>
<dbReference type="AlphaFoldDB" id="A0A662Z7K0"/>
<keyword evidence="6" id="KW-1185">Reference proteome</keyword>
<evidence type="ECO:0000256" key="2">
    <source>
        <dbReference type="SAM" id="Phobius"/>
    </source>
</evidence>
<dbReference type="OrthoDB" id="46834at2"/>
<feature type="transmembrane region" description="Helical" evidence="2">
    <location>
        <begin position="248"/>
        <end position="272"/>
    </location>
</feature>
<evidence type="ECO:0000313" key="6">
    <source>
        <dbReference type="Proteomes" id="UP000243605"/>
    </source>
</evidence>
<keyword evidence="2" id="KW-1133">Transmembrane helix</keyword>